<sequence length="78" mass="8888">MATWQTYLHADPTILAGKPVVRGTRLSVDFLLELLANGWREETILQEYPQLTPEALQAVFQFVAECMRDTAFYTRIAA</sequence>
<dbReference type="Gene3D" id="1.10.10.10">
    <property type="entry name" value="Winged helix-like DNA-binding domain superfamily/Winged helix DNA-binding domain"/>
    <property type="match status" value="1"/>
</dbReference>
<evidence type="ECO:0008006" key="3">
    <source>
        <dbReference type="Google" id="ProtNLM"/>
    </source>
</evidence>
<dbReference type="PANTHER" id="PTHR34849:SF3">
    <property type="entry name" value="SSR2962 PROTEIN"/>
    <property type="match status" value="1"/>
</dbReference>
<comment type="caution">
    <text evidence="1">The sequence shown here is derived from an EMBL/GenBank/DDBJ whole genome shotgun (WGS) entry which is preliminary data.</text>
</comment>
<dbReference type="SUPFAM" id="SSF46689">
    <property type="entry name" value="Homeodomain-like"/>
    <property type="match status" value="1"/>
</dbReference>
<dbReference type="RefSeq" id="WP_345725089.1">
    <property type="nucleotide sequence ID" value="NZ_BAABRU010000060.1"/>
</dbReference>
<reference evidence="1 2" key="1">
    <citation type="submission" date="2024-02" db="EMBL/GenBank/DDBJ databases">
        <title>Herpetosiphon gulosus NBRC 112829.</title>
        <authorList>
            <person name="Ichikawa N."/>
            <person name="Katano-Makiyama Y."/>
            <person name="Hidaka K."/>
        </authorList>
    </citation>
    <scope>NUCLEOTIDE SEQUENCE [LARGE SCALE GENOMIC DNA]</scope>
    <source>
        <strain evidence="1 2">NBRC 112829</strain>
    </source>
</reference>
<dbReference type="Pfam" id="PF04255">
    <property type="entry name" value="DUF433"/>
    <property type="match status" value="1"/>
</dbReference>
<evidence type="ECO:0000313" key="2">
    <source>
        <dbReference type="Proteomes" id="UP001428290"/>
    </source>
</evidence>
<dbReference type="Proteomes" id="UP001428290">
    <property type="component" value="Unassembled WGS sequence"/>
</dbReference>
<organism evidence="1 2">
    <name type="scientific">Herpetosiphon gulosus</name>
    <dbReference type="NCBI Taxonomy" id="1973496"/>
    <lineage>
        <taxon>Bacteria</taxon>
        <taxon>Bacillati</taxon>
        <taxon>Chloroflexota</taxon>
        <taxon>Chloroflexia</taxon>
        <taxon>Herpetosiphonales</taxon>
        <taxon>Herpetosiphonaceae</taxon>
        <taxon>Herpetosiphon</taxon>
    </lineage>
</organism>
<dbReference type="PANTHER" id="PTHR34849">
    <property type="entry name" value="SSL5025 PROTEIN"/>
    <property type="match status" value="1"/>
</dbReference>
<dbReference type="EMBL" id="BAABRU010000060">
    <property type="protein sequence ID" value="GAA5531537.1"/>
    <property type="molecule type" value="Genomic_DNA"/>
</dbReference>
<dbReference type="InterPro" id="IPR007367">
    <property type="entry name" value="DUF433"/>
</dbReference>
<dbReference type="InterPro" id="IPR036388">
    <property type="entry name" value="WH-like_DNA-bd_sf"/>
</dbReference>
<keyword evidence="2" id="KW-1185">Reference proteome</keyword>
<gene>
    <name evidence="1" type="ORF">Hgul01_05362</name>
</gene>
<dbReference type="InterPro" id="IPR009057">
    <property type="entry name" value="Homeodomain-like_sf"/>
</dbReference>
<name>A0ABP9X819_9CHLR</name>
<accession>A0ABP9X819</accession>
<evidence type="ECO:0000313" key="1">
    <source>
        <dbReference type="EMBL" id="GAA5531537.1"/>
    </source>
</evidence>
<proteinExistence type="predicted"/>
<protein>
    <recommendedName>
        <fullName evidence="3">DUF433 domain-containing protein</fullName>
    </recommendedName>
</protein>